<dbReference type="EMBL" id="LZPO01055119">
    <property type="protein sequence ID" value="OBS72387.1"/>
    <property type="molecule type" value="Genomic_DNA"/>
</dbReference>
<keyword evidence="2" id="KW-1185">Reference proteome</keyword>
<accession>A0A1A6H469</accession>
<sequence length="129" mass="14298">MDPSQGYEYKYHEYCDQEDCSYSDGGSDDILLQEAQQVISLPAVLASFDMSSRLLVNTCSMMSSEEKQAMDVDASLPLKTILQHFSGSSNKWYGFQLFDKSNPAMTSSHGRRAAYLGNARLSFRAASIG</sequence>
<comment type="caution">
    <text evidence="1">The sequence shown here is derived from an EMBL/GenBank/DDBJ whole genome shotgun (WGS) entry which is preliminary data.</text>
</comment>
<dbReference type="AlphaFoldDB" id="A0A1A6H469"/>
<protein>
    <submittedName>
        <fullName evidence="1">Uncharacterized protein</fullName>
    </submittedName>
</protein>
<organism evidence="1 2">
    <name type="scientific">Neotoma lepida</name>
    <name type="common">Desert woodrat</name>
    <dbReference type="NCBI Taxonomy" id="56216"/>
    <lineage>
        <taxon>Eukaryota</taxon>
        <taxon>Metazoa</taxon>
        <taxon>Chordata</taxon>
        <taxon>Craniata</taxon>
        <taxon>Vertebrata</taxon>
        <taxon>Euteleostomi</taxon>
        <taxon>Mammalia</taxon>
        <taxon>Eutheria</taxon>
        <taxon>Euarchontoglires</taxon>
        <taxon>Glires</taxon>
        <taxon>Rodentia</taxon>
        <taxon>Myomorpha</taxon>
        <taxon>Muroidea</taxon>
        <taxon>Cricetidae</taxon>
        <taxon>Neotominae</taxon>
        <taxon>Neotoma</taxon>
    </lineage>
</organism>
<evidence type="ECO:0000313" key="1">
    <source>
        <dbReference type="EMBL" id="OBS72387.1"/>
    </source>
</evidence>
<proteinExistence type="predicted"/>
<gene>
    <name evidence="1" type="ORF">A6R68_13034</name>
</gene>
<evidence type="ECO:0000313" key="2">
    <source>
        <dbReference type="Proteomes" id="UP000092124"/>
    </source>
</evidence>
<name>A0A1A6H469_NEOLE</name>
<reference evidence="1 2" key="1">
    <citation type="submission" date="2016-06" db="EMBL/GenBank/DDBJ databases">
        <title>The Draft Genome Sequence and Annotation of the Desert Woodrat Neotoma lepida.</title>
        <authorList>
            <person name="Campbell M."/>
            <person name="Oakeson K.F."/>
            <person name="Yandell M."/>
            <person name="Halpert J.R."/>
            <person name="Dearing D."/>
        </authorList>
    </citation>
    <scope>NUCLEOTIDE SEQUENCE [LARGE SCALE GENOMIC DNA]</scope>
    <source>
        <strain evidence="1">417</strain>
        <tissue evidence="1">Liver</tissue>
    </source>
</reference>
<dbReference type="Proteomes" id="UP000092124">
    <property type="component" value="Unassembled WGS sequence"/>
</dbReference>